<comment type="caution">
    <text evidence="2">The sequence shown here is derived from an EMBL/GenBank/DDBJ whole genome shotgun (WGS) entry which is preliminary data.</text>
</comment>
<sequence>MGSATPTIPNKARKQPWYKRRKSTVAVSSPAPGPGVSKNPKRPLDDATPASGEPSLKIRRVARNVSKTPSRLGARTPTHPVKSEEEEPWYTVRRSRHDTLAHDNAADTTLGEVNRMTPPLTTCPADSPLANAGPSAPTPIPAIPTPGLSIYTPIPTETSPGRPVTRGYRPPAATSSTPAYDVYDFNDVSSDEDFVPLRRASGKGRGRGRPAFAAAGSTRASVSRASVTSAAGPSAAANTTTTTTTTAETTVAVDTGRSLRSRGDGKPSEASSNPGLRYPPHNIKRLPFTQKRPADLVPPGAGGTIRWNQAKLKAALSAALGMSPATFMKLIGIMEEYIERPATAQHGWIWIPSPGTGHVAVEIRKLGHIDFGEELVEVVLGDDPARRALVEEGKIPLIGYLFYQTLLAAGTRRASRVRSVAAKKTRMNLQELSAEFKKLAAECRGRDSEIVAIRNEQAQLRTDNSVLFARMDRVEILQR</sequence>
<feature type="region of interest" description="Disordered" evidence="1">
    <location>
        <begin position="1"/>
        <end position="184"/>
    </location>
</feature>
<keyword evidence="3" id="KW-1185">Reference proteome</keyword>
<accession>A0ABR3G9P5</accession>
<organism evidence="2 3">
    <name type="scientific">Discina gigas</name>
    <dbReference type="NCBI Taxonomy" id="1032678"/>
    <lineage>
        <taxon>Eukaryota</taxon>
        <taxon>Fungi</taxon>
        <taxon>Dikarya</taxon>
        <taxon>Ascomycota</taxon>
        <taxon>Pezizomycotina</taxon>
        <taxon>Pezizomycetes</taxon>
        <taxon>Pezizales</taxon>
        <taxon>Discinaceae</taxon>
        <taxon>Discina</taxon>
    </lineage>
</organism>
<protein>
    <submittedName>
        <fullName evidence="2">Uncharacterized protein</fullName>
    </submittedName>
</protein>
<feature type="compositionally biased region" description="Basic residues" evidence="1">
    <location>
        <begin position="11"/>
        <end position="23"/>
    </location>
</feature>
<feature type="region of interest" description="Disordered" evidence="1">
    <location>
        <begin position="198"/>
        <end position="294"/>
    </location>
</feature>
<evidence type="ECO:0000313" key="2">
    <source>
        <dbReference type="EMBL" id="KAL0632306.1"/>
    </source>
</evidence>
<evidence type="ECO:0000313" key="3">
    <source>
        <dbReference type="Proteomes" id="UP001447188"/>
    </source>
</evidence>
<evidence type="ECO:0000256" key="1">
    <source>
        <dbReference type="SAM" id="MobiDB-lite"/>
    </source>
</evidence>
<proteinExistence type="predicted"/>
<dbReference type="Proteomes" id="UP001447188">
    <property type="component" value="Unassembled WGS sequence"/>
</dbReference>
<reference evidence="2 3" key="1">
    <citation type="submission" date="2024-02" db="EMBL/GenBank/DDBJ databases">
        <title>Discinaceae phylogenomics.</title>
        <authorList>
            <person name="Dirks A.C."/>
            <person name="James T.Y."/>
        </authorList>
    </citation>
    <scope>NUCLEOTIDE SEQUENCE [LARGE SCALE GENOMIC DNA]</scope>
    <source>
        <strain evidence="2 3">ACD0624</strain>
    </source>
</reference>
<dbReference type="EMBL" id="JBBBZM010000176">
    <property type="protein sequence ID" value="KAL0632306.1"/>
    <property type="molecule type" value="Genomic_DNA"/>
</dbReference>
<gene>
    <name evidence="2" type="ORF">Q9L58_008827</name>
</gene>
<feature type="compositionally biased region" description="Low complexity" evidence="1">
    <location>
        <begin position="209"/>
        <end position="255"/>
    </location>
</feature>
<name>A0ABR3G9P5_9PEZI</name>